<dbReference type="GeneID" id="109420081"/>
<organism evidence="6 7">
    <name type="scientific">Aedes albopictus</name>
    <name type="common">Asian tiger mosquito</name>
    <name type="synonym">Stegomyia albopicta</name>
    <dbReference type="NCBI Taxonomy" id="7160"/>
    <lineage>
        <taxon>Eukaryota</taxon>
        <taxon>Metazoa</taxon>
        <taxon>Ecdysozoa</taxon>
        <taxon>Arthropoda</taxon>
        <taxon>Hexapoda</taxon>
        <taxon>Insecta</taxon>
        <taxon>Pterygota</taxon>
        <taxon>Neoptera</taxon>
        <taxon>Endopterygota</taxon>
        <taxon>Diptera</taxon>
        <taxon>Nematocera</taxon>
        <taxon>Culicoidea</taxon>
        <taxon>Culicidae</taxon>
        <taxon>Culicinae</taxon>
        <taxon>Aedini</taxon>
        <taxon>Aedes</taxon>
        <taxon>Stegomyia</taxon>
    </lineage>
</organism>
<dbReference type="InterPro" id="IPR036223">
    <property type="entry name" value="CAP_C_sf"/>
</dbReference>
<evidence type="ECO:0008006" key="8">
    <source>
        <dbReference type="Google" id="ProtNLM"/>
    </source>
</evidence>
<name>A0ABM1ZAQ8_AEDAL</name>
<reference evidence="6" key="2">
    <citation type="submission" date="2025-05" db="UniProtKB">
        <authorList>
            <consortium name="EnsemblMetazoa"/>
        </authorList>
    </citation>
    <scope>IDENTIFICATION</scope>
    <source>
        <strain evidence="6">Foshan</strain>
    </source>
</reference>
<dbReference type="InterPro" id="IPR001837">
    <property type="entry name" value="Adenylate_cyclase-assoc_CAP"/>
</dbReference>
<feature type="compositionally biased region" description="Basic and acidic residues" evidence="3">
    <location>
        <begin position="192"/>
        <end position="216"/>
    </location>
</feature>
<dbReference type="SUPFAM" id="SSF69340">
    <property type="entry name" value="C-terminal domain of adenylylcyclase associated protein"/>
    <property type="match status" value="1"/>
</dbReference>
<feature type="compositionally biased region" description="Basic and acidic residues" evidence="3">
    <location>
        <begin position="43"/>
        <end position="58"/>
    </location>
</feature>
<dbReference type="Proteomes" id="UP000069940">
    <property type="component" value="Unassembled WGS sequence"/>
</dbReference>
<dbReference type="SMART" id="SM00673">
    <property type="entry name" value="CARP"/>
    <property type="match status" value="2"/>
</dbReference>
<dbReference type="Pfam" id="PF21938">
    <property type="entry name" value="CAP_N"/>
    <property type="match status" value="1"/>
</dbReference>
<dbReference type="SUPFAM" id="SSF101278">
    <property type="entry name" value="N-terminal domain of adenylylcyclase associated protein, CAP"/>
    <property type="match status" value="1"/>
</dbReference>
<dbReference type="InterPro" id="IPR006599">
    <property type="entry name" value="CARP_motif"/>
</dbReference>
<dbReference type="EnsemblMetazoa" id="AALFPA23_016676.R24336">
    <property type="protein sequence ID" value="AALFPA23_016676.P24336"/>
    <property type="gene ID" value="AALFPA23_016676"/>
</dbReference>
<dbReference type="InterPro" id="IPR017901">
    <property type="entry name" value="C-CAP_CF_C-like"/>
</dbReference>
<dbReference type="PROSITE" id="PS51082">
    <property type="entry name" value="WH2"/>
    <property type="match status" value="1"/>
</dbReference>
<feature type="domain" description="C-CAP/cofactor C-like" evidence="5">
    <location>
        <begin position="648"/>
        <end position="787"/>
    </location>
</feature>
<dbReference type="Gene3D" id="1.25.40.330">
    <property type="entry name" value="Adenylate cyclase-associated CAP, N-terminal domain"/>
    <property type="match status" value="1"/>
</dbReference>
<feature type="compositionally biased region" description="Low complexity" evidence="3">
    <location>
        <begin position="95"/>
        <end position="112"/>
    </location>
</feature>
<dbReference type="PROSITE" id="PS01088">
    <property type="entry name" value="CAP_1"/>
    <property type="match status" value="1"/>
</dbReference>
<dbReference type="InterPro" id="IPR016098">
    <property type="entry name" value="CAP/MinC_C"/>
</dbReference>
<dbReference type="InterPro" id="IPR053950">
    <property type="entry name" value="CAP_N"/>
</dbReference>
<feature type="domain" description="WH2" evidence="4">
    <location>
        <begin position="592"/>
        <end position="613"/>
    </location>
</feature>
<dbReference type="InterPro" id="IPR036222">
    <property type="entry name" value="CAP_N_sf"/>
</dbReference>
<sequence>MFSCCRCVNPKSPKYKKKGVEDDDSSGEGNKDPCQGENLSSEEEIKVEIIETEEKPVDAEPAQVQTQPCDVTETIVADGGDSSSGEKVSVEQQEPSHTSSPKTSPNKSSTSSEQQQPSVVQDAKAELPASTDQSCPVSANGSTADIIPTTVAEMEDAGEITANESSSSRMKCEENGAIVEQPKISTISPTKSEPEPEEKSDHNSNDCDPDLKPSSSRELEHLIDRLERIVDRLERTVSARELEETRRILKGVCDAGKAVVSVTDEATGTDEDEKLLDSNSNSDLPTVLPSTPPPSASYLHQQLDSLEATLFPELNSVEPTAAKDQPQVDHSLDTLPTVIAQVVLDNSISSNNSNDQEQNSVLEIADYPPPDEFCSTTQPPPTDSMSVNAYEDILLGTLANFLALSEKIGGDVAQQADLVKLAFNAQFAFVRTASESSAPSNNDLQNLLKPTSDQIAAIQSFREKHRTSQYFNHLSAVSESIPALGWVCVAPTPGPYVKEMNDAGQFYTNRVLKDWKEKSATHVEWARAWIQTLTELQQYIKQHHTTGLVWAGKSKPVVGGAGAPPPPPPCGLPPPPPMMPLGDVSAAGGGDDRSALFAQINQGEDITKGLKKVTSEMQTHKNPSLRSGPAPYKAPAGITNGTKPVSAPVTKPPSFVRDGKKWLIEYQKGNSNLMVEDAEMNNVVYMFRCENSTLTIKGKINSVVMDSCKKCSLVFDSLVASAEFVNCQSVQMQVLGKVPTISIDKTDGCQMYLSADSLDVEIVSSKSSEMNVMIPKGTSGDYVEQPIPEQFKTLIKGESLNTTCVESLG</sequence>
<dbReference type="RefSeq" id="XP_062707384.1">
    <property type="nucleotide sequence ID" value="XM_062851400.1"/>
</dbReference>
<evidence type="ECO:0000256" key="3">
    <source>
        <dbReference type="SAM" id="MobiDB-lite"/>
    </source>
</evidence>
<dbReference type="InterPro" id="IPR018106">
    <property type="entry name" value="CAP_CS_N"/>
</dbReference>
<feature type="compositionally biased region" description="Polar residues" evidence="3">
    <location>
        <begin position="81"/>
        <end position="93"/>
    </location>
</feature>
<evidence type="ECO:0000259" key="4">
    <source>
        <dbReference type="PROSITE" id="PS51082"/>
    </source>
</evidence>
<evidence type="ECO:0000313" key="7">
    <source>
        <dbReference type="Proteomes" id="UP000069940"/>
    </source>
</evidence>
<dbReference type="InterPro" id="IPR013912">
    <property type="entry name" value="Adenylate_cyclase-assoc_CAP_C"/>
</dbReference>
<evidence type="ECO:0000256" key="2">
    <source>
        <dbReference type="SAM" id="Coils"/>
    </source>
</evidence>
<dbReference type="PROSITE" id="PS01089">
    <property type="entry name" value="CAP_2"/>
    <property type="match status" value="1"/>
</dbReference>
<keyword evidence="7" id="KW-1185">Reference proteome</keyword>
<dbReference type="Gene3D" id="2.160.20.70">
    <property type="match status" value="1"/>
</dbReference>
<feature type="region of interest" description="Disordered" evidence="3">
    <location>
        <begin position="1"/>
        <end position="216"/>
    </location>
</feature>
<proteinExistence type="inferred from homology"/>
<feature type="compositionally biased region" description="Polar residues" evidence="3">
    <location>
        <begin position="130"/>
        <end position="143"/>
    </location>
</feature>
<dbReference type="PROSITE" id="PS51329">
    <property type="entry name" value="C_CAP_COFACTOR_C"/>
    <property type="match status" value="1"/>
</dbReference>
<feature type="region of interest" description="Disordered" evidence="3">
    <location>
        <begin position="263"/>
        <end position="293"/>
    </location>
</feature>
<dbReference type="PANTHER" id="PTHR10652">
    <property type="entry name" value="ADENYLYL CYCLASE-ASSOCIATED PROTEIN"/>
    <property type="match status" value="1"/>
</dbReference>
<evidence type="ECO:0000256" key="1">
    <source>
        <dbReference type="ARBA" id="ARBA00007659"/>
    </source>
</evidence>
<keyword evidence="2" id="KW-0175">Coiled coil</keyword>
<evidence type="ECO:0000313" key="6">
    <source>
        <dbReference type="EnsemblMetazoa" id="AALFPA23_016676.P24336"/>
    </source>
</evidence>
<comment type="similarity">
    <text evidence="1">Belongs to the CAP family.</text>
</comment>
<dbReference type="InterPro" id="IPR003124">
    <property type="entry name" value="WH2_dom"/>
</dbReference>
<feature type="coiled-coil region" evidence="2">
    <location>
        <begin position="216"/>
        <end position="243"/>
    </location>
</feature>
<dbReference type="PANTHER" id="PTHR10652:SF0">
    <property type="entry name" value="ADENYLYL CYCLASE-ASSOCIATED PROTEIN"/>
    <property type="match status" value="1"/>
</dbReference>
<dbReference type="InterPro" id="IPR028417">
    <property type="entry name" value="CAP_CS_C"/>
</dbReference>
<reference evidence="7" key="1">
    <citation type="journal article" date="2015" name="Proc. Natl. Acad. Sci. U.S.A.">
        <title>Genome sequence of the Asian Tiger mosquito, Aedes albopictus, reveals insights into its biology, genetics, and evolution.</title>
        <authorList>
            <person name="Chen X.G."/>
            <person name="Jiang X."/>
            <person name="Gu J."/>
            <person name="Xu M."/>
            <person name="Wu Y."/>
            <person name="Deng Y."/>
            <person name="Zhang C."/>
            <person name="Bonizzoni M."/>
            <person name="Dermauw W."/>
            <person name="Vontas J."/>
            <person name="Armbruster P."/>
            <person name="Huang X."/>
            <person name="Yang Y."/>
            <person name="Zhang H."/>
            <person name="He W."/>
            <person name="Peng H."/>
            <person name="Liu Y."/>
            <person name="Wu K."/>
            <person name="Chen J."/>
            <person name="Lirakis M."/>
            <person name="Topalis P."/>
            <person name="Van Leeuwen T."/>
            <person name="Hall A.B."/>
            <person name="Jiang X."/>
            <person name="Thorpe C."/>
            <person name="Mueller R.L."/>
            <person name="Sun C."/>
            <person name="Waterhouse R.M."/>
            <person name="Yan G."/>
            <person name="Tu Z.J."/>
            <person name="Fang X."/>
            <person name="James A.A."/>
        </authorList>
    </citation>
    <scope>NUCLEOTIDE SEQUENCE [LARGE SCALE GENOMIC DNA]</scope>
    <source>
        <strain evidence="7">Foshan</strain>
    </source>
</reference>
<dbReference type="Pfam" id="PF08603">
    <property type="entry name" value="CAP_C"/>
    <property type="match status" value="1"/>
</dbReference>
<accession>A0ABM1ZAQ8</accession>
<protein>
    <recommendedName>
        <fullName evidence="8">Adenylyl cyclase-associated protein</fullName>
    </recommendedName>
</protein>
<evidence type="ECO:0000259" key="5">
    <source>
        <dbReference type="PROSITE" id="PS51329"/>
    </source>
</evidence>